<dbReference type="RefSeq" id="WP_289365193.1">
    <property type="nucleotide sequence ID" value="NZ_JAUCBP010000007.1"/>
</dbReference>
<reference evidence="2 3" key="1">
    <citation type="submission" date="2023-06" db="EMBL/GenBank/DDBJ databases">
        <title>Alteromonas sp. ASW11-36 isolated from intertidal sand.</title>
        <authorList>
            <person name="Li Y."/>
        </authorList>
    </citation>
    <scope>NUCLEOTIDE SEQUENCE [LARGE SCALE GENOMIC DNA]</scope>
    <source>
        <strain evidence="2 3">ASW11-36</strain>
    </source>
</reference>
<feature type="transmembrane region" description="Helical" evidence="1">
    <location>
        <begin position="27"/>
        <end position="47"/>
    </location>
</feature>
<evidence type="ECO:0000313" key="2">
    <source>
        <dbReference type="EMBL" id="MDM7860908.1"/>
    </source>
</evidence>
<protein>
    <submittedName>
        <fullName evidence="2">Uncharacterized protein</fullName>
    </submittedName>
</protein>
<evidence type="ECO:0000313" key="3">
    <source>
        <dbReference type="Proteomes" id="UP001234343"/>
    </source>
</evidence>
<keyword evidence="3" id="KW-1185">Reference proteome</keyword>
<keyword evidence="1" id="KW-0812">Transmembrane</keyword>
<dbReference type="EMBL" id="JAUCBP010000007">
    <property type="protein sequence ID" value="MDM7860908.1"/>
    <property type="molecule type" value="Genomic_DNA"/>
</dbReference>
<organism evidence="2 3">
    <name type="scientific">Alteromonas arenosi</name>
    <dbReference type="NCBI Taxonomy" id="3055817"/>
    <lineage>
        <taxon>Bacteria</taxon>
        <taxon>Pseudomonadati</taxon>
        <taxon>Pseudomonadota</taxon>
        <taxon>Gammaproteobacteria</taxon>
        <taxon>Alteromonadales</taxon>
        <taxon>Alteromonadaceae</taxon>
        <taxon>Alteromonas/Salinimonas group</taxon>
        <taxon>Alteromonas</taxon>
    </lineage>
</organism>
<gene>
    <name evidence="2" type="ORF">QTP81_09900</name>
</gene>
<accession>A0ABT7SXJ1</accession>
<evidence type="ECO:0000256" key="1">
    <source>
        <dbReference type="SAM" id="Phobius"/>
    </source>
</evidence>
<keyword evidence="1" id="KW-0472">Membrane</keyword>
<sequence length="78" mass="9141">MNTLTMAFTTLFLASIGYFILLMGSENWLYFIVLPPLFFGLFMMLAARIPRTKEEHNATYEKCLKSPSSNQNRHYQNR</sequence>
<comment type="caution">
    <text evidence="2">The sequence shown here is derived from an EMBL/GenBank/DDBJ whole genome shotgun (WGS) entry which is preliminary data.</text>
</comment>
<keyword evidence="1" id="KW-1133">Transmembrane helix</keyword>
<proteinExistence type="predicted"/>
<name>A0ABT7SXJ1_9ALTE</name>
<dbReference type="Proteomes" id="UP001234343">
    <property type="component" value="Unassembled WGS sequence"/>
</dbReference>